<dbReference type="EMBL" id="JACCCU010000002">
    <property type="protein sequence ID" value="NYF91484.1"/>
    <property type="molecule type" value="Genomic_DNA"/>
</dbReference>
<evidence type="ECO:0000256" key="1">
    <source>
        <dbReference type="SAM" id="MobiDB-lite"/>
    </source>
</evidence>
<comment type="caution">
    <text evidence="2">The sequence shown here is derived from an EMBL/GenBank/DDBJ whole genome shotgun (WGS) entry which is preliminary data.</text>
</comment>
<name>A0A852VM46_9BACT</name>
<proteinExistence type="predicted"/>
<reference evidence="2 3" key="1">
    <citation type="submission" date="2020-07" db="EMBL/GenBank/DDBJ databases">
        <title>Genomic Encyclopedia of Type Strains, Phase IV (KMG-V): Genome sequencing to study the core and pangenomes of soil and plant-associated prokaryotes.</title>
        <authorList>
            <person name="Whitman W."/>
        </authorList>
    </citation>
    <scope>NUCLEOTIDE SEQUENCE [LARGE SCALE GENOMIC DNA]</scope>
    <source>
        <strain evidence="2 3">M8UP22</strain>
    </source>
</reference>
<evidence type="ECO:0000313" key="2">
    <source>
        <dbReference type="EMBL" id="NYF91484.1"/>
    </source>
</evidence>
<protein>
    <submittedName>
        <fullName evidence="2">Uncharacterized protein</fullName>
    </submittedName>
</protein>
<evidence type="ECO:0000313" key="3">
    <source>
        <dbReference type="Proteomes" id="UP000564385"/>
    </source>
</evidence>
<organism evidence="2 3">
    <name type="scientific">Tunturiibacter lichenicola</name>
    <dbReference type="NCBI Taxonomy" id="2051959"/>
    <lineage>
        <taxon>Bacteria</taxon>
        <taxon>Pseudomonadati</taxon>
        <taxon>Acidobacteriota</taxon>
        <taxon>Terriglobia</taxon>
        <taxon>Terriglobales</taxon>
        <taxon>Acidobacteriaceae</taxon>
        <taxon>Tunturiibacter</taxon>
    </lineage>
</organism>
<sequence length="181" mass="19685">MPDNSAIVLFTAKSADRIIREGGTSSWRLDRNNARRCTYAVCVRNAHADWGDGNEQHHDAFLVGKVSAVVPTGATPDNNESPKDRYLIVFSEYAHVAVPDSWPKGYRNPVRYSTLEEIGIDPAKLEWKPMPEATEGPSDEDETPAPAAKGGIEALTIIQAKKGLALTFGVSPEAVEIVIRG</sequence>
<dbReference type="Proteomes" id="UP000564385">
    <property type="component" value="Unassembled WGS sequence"/>
</dbReference>
<accession>A0A852VM46</accession>
<gene>
    <name evidence="2" type="ORF">HDF08_003586</name>
</gene>
<dbReference type="AlphaFoldDB" id="A0A852VM46"/>
<feature type="region of interest" description="Disordered" evidence="1">
    <location>
        <begin position="127"/>
        <end position="147"/>
    </location>
</feature>